<dbReference type="EMBL" id="JBHUJB010000031">
    <property type="protein sequence ID" value="MFD2158690.1"/>
    <property type="molecule type" value="Genomic_DNA"/>
</dbReference>
<dbReference type="InterPro" id="IPR018062">
    <property type="entry name" value="HTH_AraC-typ_CS"/>
</dbReference>
<dbReference type="Gene3D" id="3.30.450.20">
    <property type="entry name" value="PAS domain"/>
    <property type="match status" value="1"/>
</dbReference>
<keyword evidence="3" id="KW-0804">Transcription</keyword>
<dbReference type="Proteomes" id="UP001597389">
    <property type="component" value="Unassembled WGS sequence"/>
</dbReference>
<dbReference type="PROSITE" id="PS01124">
    <property type="entry name" value="HTH_ARAC_FAMILY_2"/>
    <property type="match status" value="1"/>
</dbReference>
<protein>
    <submittedName>
        <fullName evidence="5">Helix-turn-helix domain-containing protein</fullName>
    </submittedName>
</protein>
<dbReference type="SUPFAM" id="SSF46689">
    <property type="entry name" value="Homeodomain-like"/>
    <property type="match status" value="2"/>
</dbReference>
<dbReference type="Pfam" id="PF08448">
    <property type="entry name" value="PAS_4"/>
    <property type="match status" value="1"/>
</dbReference>
<dbReference type="SUPFAM" id="SSF55785">
    <property type="entry name" value="PYP-like sensor domain (PAS domain)"/>
    <property type="match status" value="1"/>
</dbReference>
<dbReference type="InterPro" id="IPR035965">
    <property type="entry name" value="PAS-like_dom_sf"/>
</dbReference>
<dbReference type="Pfam" id="PF12833">
    <property type="entry name" value="HTH_18"/>
    <property type="match status" value="1"/>
</dbReference>
<dbReference type="InterPro" id="IPR009057">
    <property type="entry name" value="Homeodomain-like_sf"/>
</dbReference>
<dbReference type="Gene3D" id="1.10.10.60">
    <property type="entry name" value="Homeodomain-like"/>
    <property type="match status" value="2"/>
</dbReference>
<gene>
    <name evidence="5" type="ORF">ACFSW8_07265</name>
</gene>
<organism evidence="5 6">
    <name type="scientific">Rubritalea tangerina</name>
    <dbReference type="NCBI Taxonomy" id="430798"/>
    <lineage>
        <taxon>Bacteria</taxon>
        <taxon>Pseudomonadati</taxon>
        <taxon>Verrucomicrobiota</taxon>
        <taxon>Verrucomicrobiia</taxon>
        <taxon>Verrucomicrobiales</taxon>
        <taxon>Rubritaleaceae</taxon>
        <taxon>Rubritalea</taxon>
    </lineage>
</organism>
<dbReference type="InterPro" id="IPR018060">
    <property type="entry name" value="HTH_AraC"/>
</dbReference>
<dbReference type="CDD" id="cd00130">
    <property type="entry name" value="PAS"/>
    <property type="match status" value="1"/>
</dbReference>
<dbReference type="SMART" id="SM00342">
    <property type="entry name" value="HTH_ARAC"/>
    <property type="match status" value="1"/>
</dbReference>
<keyword evidence="2" id="KW-0238">DNA-binding</keyword>
<evidence type="ECO:0000313" key="5">
    <source>
        <dbReference type="EMBL" id="MFD2158690.1"/>
    </source>
</evidence>
<dbReference type="RefSeq" id="WP_377090899.1">
    <property type="nucleotide sequence ID" value="NZ_JBHSJL010000014.1"/>
</dbReference>
<evidence type="ECO:0000259" key="4">
    <source>
        <dbReference type="PROSITE" id="PS01124"/>
    </source>
</evidence>
<comment type="caution">
    <text evidence="5">The sequence shown here is derived from an EMBL/GenBank/DDBJ whole genome shotgun (WGS) entry which is preliminary data.</text>
</comment>
<dbReference type="PRINTS" id="PR00032">
    <property type="entry name" value="HTHARAC"/>
</dbReference>
<name>A0ABW4Z9W4_9BACT</name>
<evidence type="ECO:0000313" key="6">
    <source>
        <dbReference type="Proteomes" id="UP001597389"/>
    </source>
</evidence>
<dbReference type="InterPro" id="IPR020449">
    <property type="entry name" value="Tscrpt_reg_AraC-type_HTH"/>
</dbReference>
<dbReference type="InterPro" id="IPR000014">
    <property type="entry name" value="PAS"/>
</dbReference>
<dbReference type="PROSITE" id="PS00041">
    <property type="entry name" value="HTH_ARAC_FAMILY_1"/>
    <property type="match status" value="1"/>
</dbReference>
<feature type="domain" description="HTH araC/xylS-type" evidence="4">
    <location>
        <begin position="149"/>
        <end position="247"/>
    </location>
</feature>
<dbReference type="PANTHER" id="PTHR46796">
    <property type="entry name" value="HTH-TYPE TRANSCRIPTIONAL ACTIVATOR RHAS-RELATED"/>
    <property type="match status" value="1"/>
</dbReference>
<dbReference type="InterPro" id="IPR013656">
    <property type="entry name" value="PAS_4"/>
</dbReference>
<keyword evidence="6" id="KW-1185">Reference proteome</keyword>
<keyword evidence="1" id="KW-0805">Transcription regulation</keyword>
<evidence type="ECO:0000256" key="1">
    <source>
        <dbReference type="ARBA" id="ARBA00023015"/>
    </source>
</evidence>
<proteinExistence type="predicted"/>
<evidence type="ECO:0000256" key="2">
    <source>
        <dbReference type="ARBA" id="ARBA00023125"/>
    </source>
</evidence>
<dbReference type="InterPro" id="IPR050204">
    <property type="entry name" value="AraC_XylS_family_regulators"/>
</dbReference>
<evidence type="ECO:0000256" key="3">
    <source>
        <dbReference type="ARBA" id="ARBA00023163"/>
    </source>
</evidence>
<accession>A0ABW4Z9W4</accession>
<reference evidence="6" key="1">
    <citation type="journal article" date="2019" name="Int. J. Syst. Evol. Microbiol.">
        <title>The Global Catalogue of Microorganisms (GCM) 10K type strain sequencing project: providing services to taxonomists for standard genome sequencing and annotation.</title>
        <authorList>
            <consortium name="The Broad Institute Genomics Platform"/>
            <consortium name="The Broad Institute Genome Sequencing Center for Infectious Disease"/>
            <person name="Wu L."/>
            <person name="Ma J."/>
        </authorList>
    </citation>
    <scope>NUCLEOTIDE SEQUENCE [LARGE SCALE GENOMIC DNA]</scope>
    <source>
        <strain evidence="6">CCUG 57942</strain>
    </source>
</reference>
<sequence length="253" mass="29054">MVNDVSEFDRDAWLARIDVTQGFTPLLEHLPGVSFFAKNLDGALMKANQNFLVRFGFRDESELIGKTDYDLFPPSLVENFRKDDLEVIGTSTPKLNIIELFFNRQGLPDWYFTNKLPILDKDGEAIGVMGVTWSHGGSQERMQPFSRVAPAIEFIRENFRSKVTIQELAEMSGFSTRQFGRHFQDAFGTTPQQFIMKTRIQAACEELRKSDMDLATLAMNLGFYDQSSFTMHFRKHIGVTPLQFRKQNRESSQ</sequence>